<reference evidence="1" key="1">
    <citation type="submission" date="2020-08" db="EMBL/GenBank/DDBJ databases">
        <title>Multicomponent nature underlies the extraordinary mechanical properties of spider dragline silk.</title>
        <authorList>
            <person name="Kono N."/>
            <person name="Nakamura H."/>
            <person name="Mori M."/>
            <person name="Yoshida Y."/>
            <person name="Ohtoshi R."/>
            <person name="Malay A.D."/>
            <person name="Moran D.A.P."/>
            <person name="Tomita M."/>
            <person name="Numata K."/>
            <person name="Arakawa K."/>
        </authorList>
    </citation>
    <scope>NUCLEOTIDE SEQUENCE</scope>
</reference>
<dbReference type="EMBL" id="BMAW01064729">
    <property type="protein sequence ID" value="GFT46812.1"/>
    <property type="molecule type" value="Genomic_DNA"/>
</dbReference>
<dbReference type="OrthoDB" id="6429785at2759"/>
<dbReference type="Proteomes" id="UP000887013">
    <property type="component" value="Unassembled WGS sequence"/>
</dbReference>
<evidence type="ECO:0000313" key="1">
    <source>
        <dbReference type="EMBL" id="GFT46812.1"/>
    </source>
</evidence>
<accession>A0A8X6P233</accession>
<evidence type="ECO:0000313" key="2">
    <source>
        <dbReference type="Proteomes" id="UP000887013"/>
    </source>
</evidence>
<dbReference type="AlphaFoldDB" id="A0A8X6P233"/>
<name>A0A8X6P233_NEPPI</name>
<keyword evidence="2" id="KW-1185">Reference proteome</keyword>
<proteinExistence type="predicted"/>
<feature type="non-terminal residue" evidence="1">
    <location>
        <position position="1"/>
    </location>
</feature>
<organism evidence="1 2">
    <name type="scientific">Nephila pilipes</name>
    <name type="common">Giant wood spider</name>
    <name type="synonym">Nephila maculata</name>
    <dbReference type="NCBI Taxonomy" id="299642"/>
    <lineage>
        <taxon>Eukaryota</taxon>
        <taxon>Metazoa</taxon>
        <taxon>Ecdysozoa</taxon>
        <taxon>Arthropoda</taxon>
        <taxon>Chelicerata</taxon>
        <taxon>Arachnida</taxon>
        <taxon>Araneae</taxon>
        <taxon>Araneomorphae</taxon>
        <taxon>Entelegynae</taxon>
        <taxon>Araneoidea</taxon>
        <taxon>Nephilidae</taxon>
        <taxon>Nephila</taxon>
    </lineage>
</organism>
<protein>
    <submittedName>
        <fullName evidence="1">Uncharacterized protein</fullName>
    </submittedName>
</protein>
<gene>
    <name evidence="1" type="primary">X975_11437</name>
    <name evidence="1" type="ORF">NPIL_588541</name>
</gene>
<sequence>ILQKSCRHLPLHSAKLKIKRIFKKSFHHATSLVAADKTWSAFRGSHCVPDSPRAAAVAMFRLLTGHDCLSAYLFRFNIIISPLFVLCDSGQAMTAAHLDECSSLNHLNCIVKKYRRTRCLMT</sequence>
<comment type="caution">
    <text evidence="1">The sequence shown here is derived from an EMBL/GenBank/DDBJ whole genome shotgun (WGS) entry which is preliminary data.</text>
</comment>